<evidence type="ECO:0000313" key="3">
    <source>
        <dbReference type="Proteomes" id="UP001549257"/>
    </source>
</evidence>
<dbReference type="InterPro" id="IPR006674">
    <property type="entry name" value="HD_domain"/>
</dbReference>
<proteinExistence type="predicted"/>
<dbReference type="Gene3D" id="1.10.3210.10">
    <property type="entry name" value="Hypothetical protein af1432"/>
    <property type="match status" value="1"/>
</dbReference>
<sequence length="212" mass="23197">MTQTIAGIAIPDSSLAVEATELVRDTTNELIFNHSRRVFLFGSLRAQALNITPEPELLYVAALFHDLGLVAPYKNVAQRFELDGAGHAREFLTSHGISGGDADEVWTAIALHTTPEVPYRMSPVIAATTAGVEADVLGINLDSLSESQIGAITAAHPRPDFKKRILQAFFDGFSDRPDTTFGTVNADVLEHFQADFRRIDFVDVIRNSAWSE</sequence>
<name>A0ABV2QJ76_9MICO</name>
<dbReference type="Proteomes" id="UP001549257">
    <property type="component" value="Unassembled WGS sequence"/>
</dbReference>
<dbReference type="PANTHER" id="PTHR35569:SF1">
    <property type="entry name" value="CYANAMIDE HYDRATASE DDI2-RELATED"/>
    <property type="match status" value="1"/>
</dbReference>
<reference evidence="2 3" key="1">
    <citation type="submission" date="2024-06" db="EMBL/GenBank/DDBJ databases">
        <title>Sorghum-associated microbial communities from plants grown in Nebraska, USA.</title>
        <authorList>
            <person name="Schachtman D."/>
        </authorList>
    </citation>
    <scope>NUCLEOTIDE SEQUENCE [LARGE SCALE GENOMIC DNA]</scope>
    <source>
        <strain evidence="2 3">2857</strain>
    </source>
</reference>
<gene>
    <name evidence="2" type="ORF">ABIE21_000492</name>
</gene>
<dbReference type="RefSeq" id="WP_354023201.1">
    <property type="nucleotide sequence ID" value="NZ_JBEPSJ010000001.1"/>
</dbReference>
<dbReference type="EMBL" id="JBEPSJ010000001">
    <property type="protein sequence ID" value="MET4581002.1"/>
    <property type="molecule type" value="Genomic_DNA"/>
</dbReference>
<dbReference type="PANTHER" id="PTHR35569">
    <property type="entry name" value="CYANAMIDE HYDRATASE DDI2-RELATED"/>
    <property type="match status" value="1"/>
</dbReference>
<feature type="domain" description="HD" evidence="1">
    <location>
        <begin position="32"/>
        <end position="118"/>
    </location>
</feature>
<organism evidence="2 3">
    <name type="scientific">Conyzicola nivalis</name>
    <dbReference type="NCBI Taxonomy" id="1477021"/>
    <lineage>
        <taxon>Bacteria</taxon>
        <taxon>Bacillati</taxon>
        <taxon>Actinomycetota</taxon>
        <taxon>Actinomycetes</taxon>
        <taxon>Micrococcales</taxon>
        <taxon>Microbacteriaceae</taxon>
        <taxon>Conyzicola</taxon>
    </lineage>
</organism>
<evidence type="ECO:0000313" key="2">
    <source>
        <dbReference type="EMBL" id="MET4581002.1"/>
    </source>
</evidence>
<accession>A0ABV2QJ76</accession>
<keyword evidence="3" id="KW-1185">Reference proteome</keyword>
<evidence type="ECO:0000259" key="1">
    <source>
        <dbReference type="Pfam" id="PF01966"/>
    </source>
</evidence>
<dbReference type="CDD" id="cd00077">
    <property type="entry name" value="HDc"/>
    <property type="match status" value="1"/>
</dbReference>
<dbReference type="SUPFAM" id="SSF109604">
    <property type="entry name" value="HD-domain/PDEase-like"/>
    <property type="match status" value="1"/>
</dbReference>
<comment type="caution">
    <text evidence="2">The sequence shown here is derived from an EMBL/GenBank/DDBJ whole genome shotgun (WGS) entry which is preliminary data.</text>
</comment>
<protein>
    <recommendedName>
        <fullName evidence="1">HD domain-containing protein</fullName>
    </recommendedName>
</protein>
<dbReference type="InterPro" id="IPR003607">
    <property type="entry name" value="HD/PDEase_dom"/>
</dbReference>
<dbReference type="Pfam" id="PF01966">
    <property type="entry name" value="HD"/>
    <property type="match status" value="1"/>
</dbReference>